<proteinExistence type="predicted"/>
<dbReference type="Gene3D" id="3.40.30.10">
    <property type="entry name" value="Glutaredoxin"/>
    <property type="match status" value="1"/>
</dbReference>
<reference evidence="2" key="1">
    <citation type="journal article" date="2019" name="Int. J. Syst. Evol. Microbiol.">
        <title>The Global Catalogue of Microorganisms (GCM) 10K type strain sequencing project: providing services to taxonomists for standard genome sequencing and annotation.</title>
        <authorList>
            <consortium name="The Broad Institute Genomics Platform"/>
            <consortium name="The Broad Institute Genome Sequencing Center for Infectious Disease"/>
            <person name="Wu L."/>
            <person name="Ma J."/>
        </authorList>
    </citation>
    <scope>NUCLEOTIDE SEQUENCE [LARGE SCALE GENOMIC DNA]</scope>
    <source>
        <strain evidence="2">JCM 17919</strain>
    </source>
</reference>
<accession>A0ABP8GYM1</accession>
<evidence type="ECO:0000313" key="1">
    <source>
        <dbReference type="EMBL" id="GAA4331838.1"/>
    </source>
</evidence>
<name>A0ABP8GYM1_9BACT</name>
<dbReference type="InterPro" id="IPR022551">
    <property type="entry name" value="BrxC"/>
</dbReference>
<comment type="caution">
    <text evidence="1">The sequence shown here is derived from an EMBL/GenBank/DDBJ whole genome shotgun (WGS) entry which is preliminary data.</text>
</comment>
<protein>
    <submittedName>
        <fullName evidence="1">Bacillithiol system redox-active protein YtxJ</fullName>
    </submittedName>
</protein>
<dbReference type="RefSeq" id="WP_345255969.1">
    <property type="nucleotide sequence ID" value="NZ_BAABGY010000007.1"/>
</dbReference>
<keyword evidence="2" id="KW-1185">Reference proteome</keyword>
<sequence>MQWNPLTSEDQLEQLIARSHEVPQVIFKHSTRCSISNVAFQRVDKAQRPSYLDFHLLDVLTHRPISLQVADRFGVAHESPQVLIIRNGECVYDDSHLGISMNDILSQAQVA</sequence>
<dbReference type="Proteomes" id="UP001501725">
    <property type="component" value="Unassembled WGS sequence"/>
</dbReference>
<organism evidence="1 2">
    <name type="scientific">Flaviaesturariibacter amylovorans</name>
    <dbReference type="NCBI Taxonomy" id="1084520"/>
    <lineage>
        <taxon>Bacteria</taxon>
        <taxon>Pseudomonadati</taxon>
        <taxon>Bacteroidota</taxon>
        <taxon>Chitinophagia</taxon>
        <taxon>Chitinophagales</taxon>
        <taxon>Chitinophagaceae</taxon>
        <taxon>Flaviaestuariibacter</taxon>
    </lineage>
</organism>
<dbReference type="Pfam" id="PF11009">
    <property type="entry name" value="BrxC"/>
    <property type="match status" value="1"/>
</dbReference>
<dbReference type="EMBL" id="BAABGY010000007">
    <property type="protein sequence ID" value="GAA4331838.1"/>
    <property type="molecule type" value="Genomic_DNA"/>
</dbReference>
<gene>
    <name evidence="1" type="primary">ytxJ</name>
    <name evidence="1" type="ORF">GCM10023184_24030</name>
</gene>
<dbReference type="NCBIfam" id="TIGR04019">
    <property type="entry name" value="B_thiol_YtxJ"/>
    <property type="match status" value="1"/>
</dbReference>
<evidence type="ECO:0000313" key="2">
    <source>
        <dbReference type="Proteomes" id="UP001501725"/>
    </source>
</evidence>